<accession>A0ACB8TYF0</accession>
<dbReference type="EMBL" id="MU274919">
    <property type="protein sequence ID" value="KAI0087092.1"/>
    <property type="molecule type" value="Genomic_DNA"/>
</dbReference>
<name>A0ACB8TYF0_9APHY</name>
<comment type="caution">
    <text evidence="1">The sequence shown here is derived from an EMBL/GenBank/DDBJ whole genome shotgun (WGS) entry which is preliminary data.</text>
</comment>
<reference evidence="1" key="1">
    <citation type="journal article" date="2021" name="Environ. Microbiol.">
        <title>Gene family expansions and transcriptome signatures uncover fungal adaptations to wood decay.</title>
        <authorList>
            <person name="Hage H."/>
            <person name="Miyauchi S."/>
            <person name="Viragh M."/>
            <person name="Drula E."/>
            <person name="Min B."/>
            <person name="Chaduli D."/>
            <person name="Navarro D."/>
            <person name="Favel A."/>
            <person name="Norest M."/>
            <person name="Lesage-Meessen L."/>
            <person name="Balint B."/>
            <person name="Merenyi Z."/>
            <person name="de Eugenio L."/>
            <person name="Morin E."/>
            <person name="Martinez A.T."/>
            <person name="Baldrian P."/>
            <person name="Stursova M."/>
            <person name="Martinez M.J."/>
            <person name="Novotny C."/>
            <person name="Magnuson J.K."/>
            <person name="Spatafora J.W."/>
            <person name="Maurice S."/>
            <person name="Pangilinan J."/>
            <person name="Andreopoulos W."/>
            <person name="LaButti K."/>
            <person name="Hundley H."/>
            <person name="Na H."/>
            <person name="Kuo A."/>
            <person name="Barry K."/>
            <person name="Lipzen A."/>
            <person name="Henrissat B."/>
            <person name="Riley R."/>
            <person name="Ahrendt S."/>
            <person name="Nagy L.G."/>
            <person name="Grigoriev I.V."/>
            <person name="Martin F."/>
            <person name="Rosso M.N."/>
        </authorList>
    </citation>
    <scope>NUCLEOTIDE SEQUENCE</scope>
    <source>
        <strain evidence="1">CBS 384.51</strain>
    </source>
</reference>
<protein>
    <submittedName>
        <fullName evidence="1">Uncharacterized protein</fullName>
    </submittedName>
</protein>
<keyword evidence="2" id="KW-1185">Reference proteome</keyword>
<dbReference type="Proteomes" id="UP001055072">
    <property type="component" value="Unassembled WGS sequence"/>
</dbReference>
<sequence>MFEEEIHTKILHRDISIGNVMIGDISNASNVGLLGDWDHAAETNPEGDYKHQTFRTGTWPFMSIAMLRNPDKVHEILDDLEAIFWTFLYATLHRFRHTSTFNIEAFSWWEDEQCDGAPTGRVLGGQLKNEALPYIPNTVKFACKPLQNLITVLSLALYDYYNYVNTSSILNAVVDEDPTDVDARERYETVCAFRDRQHALLSKPAFWRKKFDNALKKGGWIDDISTDALYASRTAQKGDPAEQDAEEENPNVPPRRKEDDAYEVGIDENMDFPLILEADRDVNTLDPGPSSPLSSSYQTNIPPPSPPGLNSSQSEDNDSSPPSPSIMAANSRKRTLEDLEGASLSKRPRSDPDMPPPVLPLSRTRPTGGRISNSRNQRSGESSSGVAGPSGTRSGLRSRIRVRTPTERSQSLWTRRNAVN</sequence>
<evidence type="ECO:0000313" key="1">
    <source>
        <dbReference type="EMBL" id="KAI0087092.1"/>
    </source>
</evidence>
<proteinExistence type="predicted"/>
<organism evidence="1 2">
    <name type="scientific">Irpex rosettiformis</name>
    <dbReference type="NCBI Taxonomy" id="378272"/>
    <lineage>
        <taxon>Eukaryota</taxon>
        <taxon>Fungi</taxon>
        <taxon>Dikarya</taxon>
        <taxon>Basidiomycota</taxon>
        <taxon>Agaricomycotina</taxon>
        <taxon>Agaricomycetes</taxon>
        <taxon>Polyporales</taxon>
        <taxon>Irpicaceae</taxon>
        <taxon>Irpex</taxon>
    </lineage>
</organism>
<gene>
    <name evidence="1" type="ORF">BDY19DRAFT_995175</name>
</gene>
<evidence type="ECO:0000313" key="2">
    <source>
        <dbReference type="Proteomes" id="UP001055072"/>
    </source>
</evidence>